<proteinExistence type="predicted"/>
<dbReference type="PANTHER" id="PTHR43081">
    <property type="entry name" value="ADENYLATE CYCLASE, TERMINAL-DIFFERENTIATION SPECIFIC-RELATED"/>
    <property type="match status" value="1"/>
</dbReference>
<dbReference type="RefSeq" id="WP_290281563.1">
    <property type="nucleotide sequence ID" value="NZ_JAUFQI010000001.1"/>
</dbReference>
<dbReference type="Pfam" id="PF00211">
    <property type="entry name" value="Guanylate_cyc"/>
    <property type="match status" value="1"/>
</dbReference>
<evidence type="ECO:0000313" key="3">
    <source>
        <dbReference type="Proteomes" id="UP001595710"/>
    </source>
</evidence>
<dbReference type="Gene3D" id="3.30.70.1230">
    <property type="entry name" value="Nucleotide cyclase"/>
    <property type="match status" value="1"/>
</dbReference>
<dbReference type="PANTHER" id="PTHR43081:SF1">
    <property type="entry name" value="ADENYLATE CYCLASE, TERMINAL-DIFFERENTIATION SPECIFIC"/>
    <property type="match status" value="1"/>
</dbReference>
<dbReference type="EMBL" id="JBHRYN010000012">
    <property type="protein sequence ID" value="MFC3702110.1"/>
    <property type="molecule type" value="Genomic_DNA"/>
</dbReference>
<organism evidence="2 3">
    <name type="scientific">Reinekea marina</name>
    <dbReference type="NCBI Taxonomy" id="1310421"/>
    <lineage>
        <taxon>Bacteria</taxon>
        <taxon>Pseudomonadati</taxon>
        <taxon>Pseudomonadota</taxon>
        <taxon>Gammaproteobacteria</taxon>
        <taxon>Oceanospirillales</taxon>
        <taxon>Saccharospirillaceae</taxon>
        <taxon>Reinekea</taxon>
    </lineage>
</organism>
<dbReference type="InterPro" id="IPR050697">
    <property type="entry name" value="Adenylyl/Guanylyl_Cyclase_3/4"/>
</dbReference>
<dbReference type="EC" id="4.6.1.-" evidence="2"/>
<dbReference type="InterPro" id="IPR029787">
    <property type="entry name" value="Nucleotide_cyclase"/>
</dbReference>
<evidence type="ECO:0000313" key="2">
    <source>
        <dbReference type="EMBL" id="MFC3702110.1"/>
    </source>
</evidence>
<dbReference type="GO" id="GO:0016829">
    <property type="term" value="F:lyase activity"/>
    <property type="evidence" value="ECO:0007669"/>
    <property type="project" value="UniProtKB-KW"/>
</dbReference>
<accession>A0ABV7WUK3</accession>
<keyword evidence="3" id="KW-1185">Reference proteome</keyword>
<name>A0ABV7WUK3_9GAMM</name>
<dbReference type="PROSITE" id="PS50125">
    <property type="entry name" value="GUANYLATE_CYCLASE_2"/>
    <property type="match status" value="1"/>
</dbReference>
<comment type="caution">
    <text evidence="2">The sequence shown here is derived from an EMBL/GenBank/DDBJ whole genome shotgun (WGS) entry which is preliminary data.</text>
</comment>
<dbReference type="CDD" id="cd07302">
    <property type="entry name" value="CHD"/>
    <property type="match status" value="1"/>
</dbReference>
<gene>
    <name evidence="2" type="ORF">ACFOND_10690</name>
</gene>
<dbReference type="Proteomes" id="UP001595710">
    <property type="component" value="Unassembled WGS sequence"/>
</dbReference>
<keyword evidence="2" id="KW-0456">Lyase</keyword>
<dbReference type="InterPro" id="IPR001054">
    <property type="entry name" value="A/G_cyclase"/>
</dbReference>
<dbReference type="SUPFAM" id="SSF55073">
    <property type="entry name" value="Nucleotide cyclase"/>
    <property type="match status" value="1"/>
</dbReference>
<feature type="domain" description="Guanylate cyclase" evidence="1">
    <location>
        <begin position="92"/>
        <end position="217"/>
    </location>
</feature>
<protein>
    <submittedName>
        <fullName evidence="2">Adenylate/guanylate cyclase domain-containing protein</fullName>
        <ecNumber evidence="2">4.6.1.-</ecNumber>
    </submittedName>
</protein>
<evidence type="ECO:0000259" key="1">
    <source>
        <dbReference type="PROSITE" id="PS50125"/>
    </source>
</evidence>
<reference evidence="3" key="1">
    <citation type="journal article" date="2019" name="Int. J. Syst. Evol. Microbiol.">
        <title>The Global Catalogue of Microorganisms (GCM) 10K type strain sequencing project: providing services to taxonomists for standard genome sequencing and annotation.</title>
        <authorList>
            <consortium name="The Broad Institute Genomics Platform"/>
            <consortium name="The Broad Institute Genome Sequencing Center for Infectious Disease"/>
            <person name="Wu L."/>
            <person name="Ma J."/>
        </authorList>
    </citation>
    <scope>NUCLEOTIDE SEQUENCE [LARGE SCALE GENOMIC DNA]</scope>
    <source>
        <strain evidence="3">CECT 8288</strain>
    </source>
</reference>
<sequence length="263" mass="29093">MSDSFLQDNGNEELWRTIFQDGHPDLTKQQWIHRLMPTKPRCRLCFSPFAGFGGWWQKTFRHRAPSSRNPNYCAACDEFLNKFPGGADVDLSLLFIDIRHSTEFATHASPAEVNNRVNAFLDQATQAITDHDGFIMAFYGDCIVAVWPPGFCGQNHAAKAVECAAELTKHFSKHHDIPVGVGVHTGSVFMATVQAAKGLFRDVSIFGSEVILAARLAAEANAYQALISETCLQRSNQHHIAENNGALTLKGFDAPIQTFRIGT</sequence>
<dbReference type="SMART" id="SM00044">
    <property type="entry name" value="CYCc"/>
    <property type="match status" value="1"/>
</dbReference>